<name>A0ABU1YPF4_ROSSA</name>
<organism evidence="1 2">
    <name type="scientific">Roseateles saccharophilus</name>
    <name type="common">Pseudomonas saccharophila</name>
    <dbReference type="NCBI Taxonomy" id="304"/>
    <lineage>
        <taxon>Bacteria</taxon>
        <taxon>Pseudomonadati</taxon>
        <taxon>Pseudomonadota</taxon>
        <taxon>Betaproteobacteria</taxon>
        <taxon>Burkholderiales</taxon>
        <taxon>Sphaerotilaceae</taxon>
        <taxon>Roseateles</taxon>
    </lineage>
</organism>
<accession>A0ABU1YPF4</accession>
<gene>
    <name evidence="1" type="ORF">J2X20_002490</name>
</gene>
<dbReference type="RefSeq" id="WP_310265042.1">
    <property type="nucleotide sequence ID" value="NZ_JAVDXU010000001.1"/>
</dbReference>
<protein>
    <submittedName>
        <fullName evidence="1">Uncharacterized protein</fullName>
    </submittedName>
</protein>
<reference evidence="1 2" key="1">
    <citation type="submission" date="2023-07" db="EMBL/GenBank/DDBJ databases">
        <title>Sorghum-associated microbial communities from plants grown in Nebraska, USA.</title>
        <authorList>
            <person name="Schachtman D."/>
        </authorList>
    </citation>
    <scope>NUCLEOTIDE SEQUENCE [LARGE SCALE GENOMIC DNA]</scope>
    <source>
        <strain evidence="1 2">BE314</strain>
    </source>
</reference>
<proteinExistence type="predicted"/>
<dbReference type="Proteomes" id="UP001180453">
    <property type="component" value="Unassembled WGS sequence"/>
</dbReference>
<keyword evidence="2" id="KW-1185">Reference proteome</keyword>
<evidence type="ECO:0000313" key="2">
    <source>
        <dbReference type="Proteomes" id="UP001180453"/>
    </source>
</evidence>
<evidence type="ECO:0000313" key="1">
    <source>
        <dbReference type="EMBL" id="MDR7269861.1"/>
    </source>
</evidence>
<dbReference type="EMBL" id="JAVDXU010000001">
    <property type="protein sequence ID" value="MDR7269861.1"/>
    <property type="molecule type" value="Genomic_DNA"/>
</dbReference>
<comment type="caution">
    <text evidence="1">The sequence shown here is derived from an EMBL/GenBank/DDBJ whole genome shotgun (WGS) entry which is preliminary data.</text>
</comment>
<sequence>MQSIALRTFSKLDYRDPRPFLVRLRQFELELSGSATPKRVRNLRTNQLKPERELREAAIFCYLAGQRMGTTVGLAPGEEQDYDFVAAWSALEEACFAPVQLKELPPEATAPAATLQGIISALGQYVSSRELVVAIHLNRTMSFDPSALAIPPLQIAELWAFGATSPDQNTWALWGDLLRSPTVSYHAYPAA</sequence>